<name>A0A974S9P9_9CAUL</name>
<organism evidence="1">
    <name type="scientific">Phenylobacterium glaciei</name>
    <dbReference type="NCBI Taxonomy" id="2803784"/>
    <lineage>
        <taxon>Bacteria</taxon>
        <taxon>Pseudomonadati</taxon>
        <taxon>Pseudomonadota</taxon>
        <taxon>Alphaproteobacteria</taxon>
        <taxon>Caulobacterales</taxon>
        <taxon>Caulobacteraceae</taxon>
        <taxon>Phenylobacterium</taxon>
    </lineage>
</organism>
<gene>
    <name evidence="1" type="ORF">JKL49_24000</name>
</gene>
<sequence length="60" mass="6116">MQGLAPADVRTVVAVATGCRPAPACMAPASLMALASAMCLPLTSISLAWPSAPWFRRSGS</sequence>
<accession>A0A974S9P9</accession>
<proteinExistence type="predicted"/>
<reference evidence="1" key="1">
    <citation type="submission" date="2021-01" db="EMBL/GenBank/DDBJ databases">
        <title>Genome sequence of Phenylobacterium sp. 20VBR1 isolated from a valley glaceir, Ny-Alesund, Svalbard.</title>
        <authorList>
            <person name="Thomas F.A."/>
            <person name="Krishnan K.P."/>
            <person name="Sinha R.K."/>
        </authorList>
    </citation>
    <scope>NUCLEOTIDE SEQUENCE</scope>
    <source>
        <strain evidence="1">20VBR1</strain>
    </source>
</reference>
<dbReference type="EMBL" id="CP068570">
    <property type="protein sequence ID" value="QQZ49802.1"/>
    <property type="molecule type" value="Genomic_DNA"/>
</dbReference>
<evidence type="ECO:0000313" key="1">
    <source>
        <dbReference type="EMBL" id="QQZ49802.1"/>
    </source>
</evidence>
<protein>
    <submittedName>
        <fullName evidence="1">Uncharacterized protein</fullName>
    </submittedName>
</protein>
<dbReference type="AlphaFoldDB" id="A0A974S9P9"/>